<comment type="subcellular location">
    <subcellularLocation>
        <location evidence="12">Cytoplasm</location>
    </subcellularLocation>
</comment>
<evidence type="ECO:0000256" key="5">
    <source>
        <dbReference type="ARBA" id="ARBA00022490"/>
    </source>
</evidence>
<evidence type="ECO:0000256" key="2">
    <source>
        <dbReference type="ARBA" id="ARBA00005120"/>
    </source>
</evidence>
<evidence type="ECO:0000256" key="9">
    <source>
        <dbReference type="ARBA" id="ARBA00023239"/>
    </source>
</evidence>
<dbReference type="PANTHER" id="PTHR12128">
    <property type="entry name" value="DIHYDRODIPICOLINATE SYNTHASE"/>
    <property type="match status" value="1"/>
</dbReference>
<sequence length="291" mass="30741">MFQGSIVALVTPMQEDGSLDDAAFRRLIEHHIEQGSDGLVIVGTTGESATLSHQEHCQLLKTAVEQAKGRIPIIGGTGANATAEAIALSKCAKAAGVQASLSVTPYYNKPTQEGLYQHFKAISTAVDLPIILYNVPGRTGCDLLPETVARLAKLPGIIGLKDATGDLMRVRLQRRLCGEDFLLFSGNDDSALELMALGGNGVISVTANVAPKAMHDMCQQALAGNIAAADAIDVTLQGLHSSLFAEPNPIPVKWAVQQQGLLSGVIRLPLTPLSEVHHEAVKSAMQQAEKV</sequence>
<dbReference type="Proteomes" id="UP000236724">
    <property type="component" value="Unassembled WGS sequence"/>
</dbReference>
<keyword evidence="10 12" id="KW-0704">Schiff base</keyword>
<feature type="site" description="Part of a proton relay during catalysis" evidence="12 16">
    <location>
        <position position="107"/>
    </location>
</feature>
<dbReference type="AlphaFoldDB" id="A0A1H6FE29"/>
<comment type="subunit">
    <text evidence="12">Homotetramer; dimer of dimers.</text>
</comment>
<dbReference type="UniPathway" id="UPA00034">
    <property type="reaction ID" value="UER00017"/>
</dbReference>
<feature type="binding site" evidence="12 15">
    <location>
        <position position="203"/>
    </location>
    <ligand>
        <name>pyruvate</name>
        <dbReference type="ChEBI" id="CHEBI:15361"/>
    </ligand>
</feature>
<accession>A0A1H6FE29</accession>
<organism evidence="17 18">
    <name type="scientific">Candidatus Venteria ishoeyi</name>
    <dbReference type="NCBI Taxonomy" id="1899563"/>
    <lineage>
        <taxon>Bacteria</taxon>
        <taxon>Pseudomonadati</taxon>
        <taxon>Pseudomonadota</taxon>
        <taxon>Gammaproteobacteria</taxon>
        <taxon>Thiotrichales</taxon>
        <taxon>Thiotrichaceae</taxon>
        <taxon>Venteria</taxon>
    </lineage>
</organism>
<dbReference type="EC" id="4.3.3.7" evidence="4 12"/>
<dbReference type="SUPFAM" id="SSF51569">
    <property type="entry name" value="Aldolase"/>
    <property type="match status" value="1"/>
</dbReference>
<evidence type="ECO:0000313" key="17">
    <source>
        <dbReference type="EMBL" id="SEH08340.1"/>
    </source>
</evidence>
<dbReference type="SMART" id="SM01130">
    <property type="entry name" value="DHDPS"/>
    <property type="match status" value="1"/>
</dbReference>
<feature type="site" description="Part of a proton relay during catalysis" evidence="12 16">
    <location>
        <position position="44"/>
    </location>
</feature>
<dbReference type="InterPro" id="IPR020625">
    <property type="entry name" value="Schiff_base-form_aldolases_AS"/>
</dbReference>
<dbReference type="CDD" id="cd00950">
    <property type="entry name" value="DHDPS"/>
    <property type="match status" value="1"/>
</dbReference>
<dbReference type="Gene3D" id="3.20.20.70">
    <property type="entry name" value="Aldolase class I"/>
    <property type="match status" value="1"/>
</dbReference>
<evidence type="ECO:0000256" key="15">
    <source>
        <dbReference type="PIRSR" id="PIRSR001365-2"/>
    </source>
</evidence>
<dbReference type="InterPro" id="IPR005263">
    <property type="entry name" value="DapA"/>
</dbReference>
<evidence type="ECO:0000256" key="16">
    <source>
        <dbReference type="PIRSR" id="PIRSR001365-3"/>
    </source>
</evidence>
<evidence type="ECO:0000256" key="3">
    <source>
        <dbReference type="ARBA" id="ARBA00007592"/>
    </source>
</evidence>
<evidence type="ECO:0000313" key="18">
    <source>
        <dbReference type="Proteomes" id="UP000236724"/>
    </source>
</evidence>
<evidence type="ECO:0000256" key="12">
    <source>
        <dbReference type="HAMAP-Rule" id="MF_00418"/>
    </source>
</evidence>
<comment type="similarity">
    <text evidence="3 12 13">Belongs to the DapA family.</text>
</comment>
<dbReference type="Pfam" id="PF00701">
    <property type="entry name" value="DHDPS"/>
    <property type="match status" value="1"/>
</dbReference>
<evidence type="ECO:0000256" key="14">
    <source>
        <dbReference type="PIRSR" id="PIRSR001365-1"/>
    </source>
</evidence>
<keyword evidence="7 12" id="KW-0220">Diaminopimelate biosynthesis</keyword>
<keyword evidence="6 12" id="KW-0028">Amino-acid biosynthesis</keyword>
<dbReference type="GO" id="GO:0005829">
    <property type="term" value="C:cytosol"/>
    <property type="evidence" value="ECO:0007669"/>
    <property type="project" value="TreeGrafter"/>
</dbReference>
<comment type="pathway">
    <text evidence="2 12">Amino-acid biosynthesis; L-lysine biosynthesis via DAP pathway; (S)-tetrahydrodipicolinate from L-aspartate: step 3/4.</text>
</comment>
<gene>
    <name evidence="12 17" type="primary">dapA</name>
    <name evidence="17" type="ORF">MBHS_04231</name>
</gene>
<evidence type="ECO:0000256" key="11">
    <source>
        <dbReference type="ARBA" id="ARBA00047836"/>
    </source>
</evidence>
<comment type="caution">
    <text evidence="12">Was originally thought to be a dihydrodipicolinate synthase (DHDPS), catalyzing the condensation of (S)-aspartate-beta-semialdehyde [(S)-ASA] and pyruvate to dihydrodipicolinate (DHDP). However, it was shown in E.coli that the product of the enzymatic reaction is not dihydrodipicolinate but in fact (4S)-4-hydroxy-2,3,4,5-tetrahydro-(2S)-dipicolinic acid (HTPA), and that the consecutive dehydration reaction leading to DHDP is not spontaneous but catalyzed by DapB.</text>
</comment>
<keyword evidence="8 12" id="KW-0457">Lysine biosynthesis</keyword>
<dbReference type="PRINTS" id="PR00146">
    <property type="entry name" value="DHPICSNTHASE"/>
</dbReference>
<dbReference type="PROSITE" id="PS00666">
    <property type="entry name" value="DHDPS_2"/>
    <property type="match status" value="1"/>
</dbReference>
<dbReference type="InterPro" id="IPR002220">
    <property type="entry name" value="DapA-like"/>
</dbReference>
<evidence type="ECO:0000256" key="13">
    <source>
        <dbReference type="PIRNR" id="PIRNR001365"/>
    </source>
</evidence>
<reference evidence="17 18" key="1">
    <citation type="submission" date="2016-10" db="EMBL/GenBank/DDBJ databases">
        <authorList>
            <person name="de Groot N.N."/>
        </authorList>
    </citation>
    <scope>NUCLEOTIDE SEQUENCE [LARGE SCALE GENOMIC DNA]</scope>
    <source>
        <strain evidence="17">MBHS1</strain>
    </source>
</reference>
<feature type="site" description="L-lysine inhibitor binding" evidence="16">
    <location>
        <position position="106"/>
    </location>
</feature>
<dbReference type="InterPro" id="IPR020624">
    <property type="entry name" value="Schiff_base-form_aldolases_CS"/>
</dbReference>
<keyword evidence="9 12" id="KW-0456">Lyase</keyword>
<dbReference type="PROSITE" id="PS00665">
    <property type="entry name" value="DHDPS_1"/>
    <property type="match status" value="1"/>
</dbReference>
<name>A0A1H6FE29_9GAMM</name>
<evidence type="ECO:0000256" key="4">
    <source>
        <dbReference type="ARBA" id="ARBA00012086"/>
    </source>
</evidence>
<evidence type="ECO:0000256" key="6">
    <source>
        <dbReference type="ARBA" id="ARBA00022605"/>
    </source>
</evidence>
<comment type="catalytic activity">
    <reaction evidence="11 12">
        <text>L-aspartate 4-semialdehyde + pyruvate = (2S,4S)-4-hydroxy-2,3,4,5-tetrahydrodipicolinate + H2O + H(+)</text>
        <dbReference type="Rhea" id="RHEA:34171"/>
        <dbReference type="ChEBI" id="CHEBI:15361"/>
        <dbReference type="ChEBI" id="CHEBI:15377"/>
        <dbReference type="ChEBI" id="CHEBI:15378"/>
        <dbReference type="ChEBI" id="CHEBI:67139"/>
        <dbReference type="ChEBI" id="CHEBI:537519"/>
        <dbReference type="EC" id="4.3.3.7"/>
    </reaction>
</comment>
<feature type="active site" description="Schiff-base intermediate with substrate" evidence="12 14">
    <location>
        <position position="161"/>
    </location>
</feature>
<dbReference type="GO" id="GO:0008840">
    <property type="term" value="F:4-hydroxy-tetrahydrodipicolinate synthase activity"/>
    <property type="evidence" value="ECO:0007669"/>
    <property type="project" value="UniProtKB-UniRule"/>
</dbReference>
<keyword evidence="18" id="KW-1185">Reference proteome</keyword>
<dbReference type="HAMAP" id="MF_00418">
    <property type="entry name" value="DapA"/>
    <property type="match status" value="1"/>
</dbReference>
<feature type="active site" description="Proton donor/acceptor" evidence="12 14">
    <location>
        <position position="133"/>
    </location>
</feature>
<feature type="site" description="L-lysine inhibitor binding" evidence="16">
    <location>
        <position position="80"/>
    </location>
</feature>
<keyword evidence="5 12" id="KW-0963">Cytoplasm</keyword>
<evidence type="ECO:0000256" key="1">
    <source>
        <dbReference type="ARBA" id="ARBA00003294"/>
    </source>
</evidence>
<comment type="function">
    <text evidence="1 12">Catalyzes the condensation of (S)-aspartate-beta-semialdehyde [(S)-ASA] and pyruvate to 4-hydroxy-tetrahydrodipicolinate (HTPA).</text>
</comment>
<dbReference type="GO" id="GO:0009089">
    <property type="term" value="P:lysine biosynthetic process via diaminopimelate"/>
    <property type="evidence" value="ECO:0007669"/>
    <property type="project" value="UniProtKB-UniRule"/>
</dbReference>
<proteinExistence type="inferred from homology"/>
<evidence type="ECO:0000256" key="10">
    <source>
        <dbReference type="ARBA" id="ARBA00023270"/>
    </source>
</evidence>
<feature type="site" description="L-lysine inhibitor binding" evidence="16">
    <location>
        <position position="84"/>
    </location>
</feature>
<dbReference type="RefSeq" id="WP_103921885.1">
    <property type="nucleotide sequence ID" value="NZ_FMSV02000548.1"/>
</dbReference>
<feature type="binding site" evidence="12 15">
    <location>
        <position position="45"/>
    </location>
    <ligand>
        <name>pyruvate</name>
        <dbReference type="ChEBI" id="CHEBI:15361"/>
    </ligand>
</feature>
<dbReference type="GO" id="GO:0019877">
    <property type="term" value="P:diaminopimelate biosynthetic process"/>
    <property type="evidence" value="ECO:0007669"/>
    <property type="project" value="UniProtKB-UniRule"/>
</dbReference>
<dbReference type="EMBL" id="FMSV02000548">
    <property type="protein sequence ID" value="SEH08340.1"/>
    <property type="molecule type" value="Genomic_DNA"/>
</dbReference>
<dbReference type="PIRSF" id="PIRSF001365">
    <property type="entry name" value="DHDPS"/>
    <property type="match status" value="1"/>
</dbReference>
<evidence type="ECO:0000256" key="8">
    <source>
        <dbReference type="ARBA" id="ARBA00023154"/>
    </source>
</evidence>
<dbReference type="InterPro" id="IPR013785">
    <property type="entry name" value="Aldolase_TIM"/>
</dbReference>
<dbReference type="PANTHER" id="PTHR12128:SF66">
    <property type="entry name" value="4-HYDROXY-2-OXOGLUTARATE ALDOLASE, MITOCHONDRIAL"/>
    <property type="match status" value="1"/>
</dbReference>
<feature type="site" description="L-lysine inhibitor binding; via carbonyl oxygen" evidence="16">
    <location>
        <position position="49"/>
    </location>
</feature>
<evidence type="ECO:0000256" key="7">
    <source>
        <dbReference type="ARBA" id="ARBA00022915"/>
    </source>
</evidence>
<dbReference type="NCBIfam" id="TIGR00674">
    <property type="entry name" value="dapA"/>
    <property type="match status" value="1"/>
</dbReference>
<protein>
    <recommendedName>
        <fullName evidence="4 12">4-hydroxy-tetrahydrodipicolinate synthase</fullName>
        <shortName evidence="12">HTPA synthase</shortName>
        <ecNumber evidence="4 12">4.3.3.7</ecNumber>
    </recommendedName>
</protein>
<dbReference type="OrthoDB" id="9782828at2"/>